<name>A0A5B7JVS1_PORTR</name>
<dbReference type="EMBL" id="VSRR010116105">
    <property type="protein sequence ID" value="MPC98909.1"/>
    <property type="molecule type" value="Genomic_DNA"/>
</dbReference>
<reference evidence="1 2" key="1">
    <citation type="submission" date="2019-05" db="EMBL/GenBank/DDBJ databases">
        <title>Another draft genome of Portunus trituberculatus and its Hox gene families provides insights of decapod evolution.</title>
        <authorList>
            <person name="Jeong J.-H."/>
            <person name="Song I."/>
            <person name="Kim S."/>
            <person name="Choi T."/>
            <person name="Kim D."/>
            <person name="Ryu S."/>
            <person name="Kim W."/>
        </authorList>
    </citation>
    <scope>NUCLEOTIDE SEQUENCE [LARGE SCALE GENOMIC DNA]</scope>
    <source>
        <tissue evidence="1">Muscle</tissue>
    </source>
</reference>
<evidence type="ECO:0000313" key="1">
    <source>
        <dbReference type="EMBL" id="MPC98909.1"/>
    </source>
</evidence>
<proteinExistence type="predicted"/>
<organism evidence="1 2">
    <name type="scientific">Portunus trituberculatus</name>
    <name type="common">Swimming crab</name>
    <name type="synonym">Neptunus trituberculatus</name>
    <dbReference type="NCBI Taxonomy" id="210409"/>
    <lineage>
        <taxon>Eukaryota</taxon>
        <taxon>Metazoa</taxon>
        <taxon>Ecdysozoa</taxon>
        <taxon>Arthropoda</taxon>
        <taxon>Crustacea</taxon>
        <taxon>Multicrustacea</taxon>
        <taxon>Malacostraca</taxon>
        <taxon>Eumalacostraca</taxon>
        <taxon>Eucarida</taxon>
        <taxon>Decapoda</taxon>
        <taxon>Pleocyemata</taxon>
        <taxon>Brachyura</taxon>
        <taxon>Eubrachyura</taxon>
        <taxon>Portunoidea</taxon>
        <taxon>Portunidae</taxon>
        <taxon>Portuninae</taxon>
        <taxon>Portunus</taxon>
    </lineage>
</organism>
<sequence length="101" mass="11367">MRIEKVGGNRIWATVSCLRQLCFGEEKKMRFSRGEVVFYILKIRSKTAKVAEVNGEKLREMSGHFGSPAKWQSDLGTFLVPSLEGDSEAGYGVSAIKFYEK</sequence>
<dbReference type="AlphaFoldDB" id="A0A5B7JVS1"/>
<dbReference type="Proteomes" id="UP000324222">
    <property type="component" value="Unassembled WGS sequence"/>
</dbReference>
<evidence type="ECO:0000313" key="2">
    <source>
        <dbReference type="Proteomes" id="UP000324222"/>
    </source>
</evidence>
<keyword evidence="2" id="KW-1185">Reference proteome</keyword>
<accession>A0A5B7JVS1</accession>
<comment type="caution">
    <text evidence="1">The sequence shown here is derived from an EMBL/GenBank/DDBJ whole genome shotgun (WGS) entry which is preliminary data.</text>
</comment>
<protein>
    <submittedName>
        <fullName evidence="1">Uncharacterized protein</fullName>
    </submittedName>
</protein>
<gene>
    <name evidence="1" type="ORF">E2C01_094295</name>
</gene>